<dbReference type="EMBL" id="JAWDGP010000114">
    <property type="protein sequence ID" value="KAK3803554.1"/>
    <property type="molecule type" value="Genomic_DNA"/>
</dbReference>
<comment type="caution">
    <text evidence="1">The sequence shown here is derived from an EMBL/GenBank/DDBJ whole genome shotgun (WGS) entry which is preliminary data.</text>
</comment>
<proteinExistence type="predicted"/>
<dbReference type="Proteomes" id="UP001283361">
    <property type="component" value="Unassembled WGS sequence"/>
</dbReference>
<evidence type="ECO:0000313" key="1">
    <source>
        <dbReference type="EMBL" id="KAK3803554.1"/>
    </source>
</evidence>
<keyword evidence="2" id="KW-1185">Reference proteome</keyword>
<protein>
    <submittedName>
        <fullName evidence="1">Uncharacterized protein</fullName>
    </submittedName>
</protein>
<sequence length="97" mass="11107">MFDFLHLTQPSTLSRLNFPSPLELTQNLDSTFTCPPGNDKITCPINEHWQQQQWTWAGLVHMVTNCVQGDTNSVPMTLALLRFRVVARKALDLHRTD</sequence>
<accession>A0AAE1BCN9</accession>
<name>A0AAE1BCN9_9GAST</name>
<gene>
    <name evidence="1" type="ORF">RRG08_027831</name>
</gene>
<organism evidence="1 2">
    <name type="scientific">Elysia crispata</name>
    <name type="common">lettuce slug</name>
    <dbReference type="NCBI Taxonomy" id="231223"/>
    <lineage>
        <taxon>Eukaryota</taxon>
        <taxon>Metazoa</taxon>
        <taxon>Spiralia</taxon>
        <taxon>Lophotrochozoa</taxon>
        <taxon>Mollusca</taxon>
        <taxon>Gastropoda</taxon>
        <taxon>Heterobranchia</taxon>
        <taxon>Euthyneura</taxon>
        <taxon>Panpulmonata</taxon>
        <taxon>Sacoglossa</taxon>
        <taxon>Placobranchoidea</taxon>
        <taxon>Plakobranchidae</taxon>
        <taxon>Elysia</taxon>
    </lineage>
</organism>
<reference evidence="1" key="1">
    <citation type="journal article" date="2023" name="G3 (Bethesda)">
        <title>A reference genome for the long-term kleptoplast-retaining sea slug Elysia crispata morphotype clarki.</title>
        <authorList>
            <person name="Eastman K.E."/>
            <person name="Pendleton A.L."/>
            <person name="Shaikh M.A."/>
            <person name="Suttiyut T."/>
            <person name="Ogas R."/>
            <person name="Tomko P."/>
            <person name="Gavelis G."/>
            <person name="Widhalm J.R."/>
            <person name="Wisecaver J.H."/>
        </authorList>
    </citation>
    <scope>NUCLEOTIDE SEQUENCE</scope>
    <source>
        <strain evidence="1">ECLA1</strain>
    </source>
</reference>
<evidence type="ECO:0000313" key="2">
    <source>
        <dbReference type="Proteomes" id="UP001283361"/>
    </source>
</evidence>
<dbReference type="AlphaFoldDB" id="A0AAE1BCN9"/>